<keyword evidence="6 7" id="KW-0418">Kinase</keyword>
<dbReference type="Gene3D" id="3.40.50.300">
    <property type="entry name" value="P-loop containing nucleotide triphosphate hydrolases"/>
    <property type="match status" value="1"/>
</dbReference>
<dbReference type="PANTHER" id="PTHR42700:SF1">
    <property type="entry name" value="SULFATE ADENYLYLTRANSFERASE"/>
    <property type="match status" value="1"/>
</dbReference>
<evidence type="ECO:0000259" key="8">
    <source>
        <dbReference type="Pfam" id="PF01583"/>
    </source>
</evidence>
<comment type="caution">
    <text evidence="6">Lacks conserved residue(s) required for the propagation of feature annotation.</text>
</comment>
<dbReference type="EC" id="2.7.1.25" evidence="2 6"/>
<dbReference type="GO" id="GO:0005524">
    <property type="term" value="F:ATP binding"/>
    <property type="evidence" value="ECO:0007669"/>
    <property type="project" value="UniProtKB-UniRule"/>
</dbReference>
<evidence type="ECO:0000313" key="9">
    <source>
        <dbReference type="EMBL" id="PZX15371.1"/>
    </source>
</evidence>
<dbReference type="EMBL" id="QKZK01000016">
    <property type="protein sequence ID" value="PZX15371.1"/>
    <property type="molecule type" value="Genomic_DNA"/>
</dbReference>
<evidence type="ECO:0000256" key="3">
    <source>
        <dbReference type="ARBA" id="ARBA00022679"/>
    </source>
</evidence>
<dbReference type="SUPFAM" id="SSF52540">
    <property type="entry name" value="P-loop containing nucleoside triphosphate hydrolases"/>
    <property type="match status" value="1"/>
</dbReference>
<dbReference type="InterPro" id="IPR002891">
    <property type="entry name" value="APS"/>
</dbReference>
<evidence type="ECO:0000256" key="5">
    <source>
        <dbReference type="ARBA" id="ARBA00022840"/>
    </source>
</evidence>
<dbReference type="GO" id="GO:0004020">
    <property type="term" value="F:adenylylsulfate kinase activity"/>
    <property type="evidence" value="ECO:0007669"/>
    <property type="project" value="UniProtKB-UniRule"/>
</dbReference>
<dbReference type="GO" id="GO:0019379">
    <property type="term" value="P:sulfate assimilation, phosphoadenylyl sulfate reduction by phosphoadenylyl-sulfate reductase (thioredoxin)"/>
    <property type="evidence" value="ECO:0007669"/>
    <property type="project" value="TreeGrafter"/>
</dbReference>
<evidence type="ECO:0000256" key="7">
    <source>
        <dbReference type="RuleBase" id="RU004347"/>
    </source>
</evidence>
<dbReference type="AlphaFoldDB" id="A0A2W7N5K0"/>
<accession>A0A2W7N5K0</accession>
<comment type="similarity">
    <text evidence="6 7">Belongs to the APS kinase family.</text>
</comment>
<protein>
    <recommendedName>
        <fullName evidence="2 6">Adenylyl-sulfate kinase</fullName>
        <ecNumber evidence="2 6">2.7.1.25</ecNumber>
    </recommendedName>
    <alternativeName>
        <fullName evidence="6">APS kinase</fullName>
    </alternativeName>
    <alternativeName>
        <fullName evidence="6">ATP adenosine-5'-phosphosulfate 3'-phosphotransferase</fullName>
    </alternativeName>
    <alternativeName>
        <fullName evidence="6">Adenosine-5'-phosphosulfate kinase</fullName>
    </alternativeName>
</protein>
<dbReference type="NCBIfam" id="NF003013">
    <property type="entry name" value="PRK03846.1"/>
    <property type="match status" value="1"/>
</dbReference>
<sequence length="183" mass="20479">MQPQVIWFFGLSGAGKTTLSDAVAKTLRQKGIAVKQLDGDDLRRGLNSNLGFSLEDRLENIRRSAEVAKLFMESGFVTLCSFITPTEETRRVMQQVLHNTPLTQVYVQASLDTCRRRDPKGFYLKVDRGEIKNFTGIDSLFEAPRHPDVTITTDHSSVDVCVHILLDAINPTQPCDSMPRAVQ</sequence>
<proteinExistence type="inferred from homology"/>
<dbReference type="HAMAP" id="MF_00065">
    <property type="entry name" value="Adenylyl_sulf_kinase"/>
    <property type="match status" value="1"/>
</dbReference>
<dbReference type="PANTHER" id="PTHR42700">
    <property type="entry name" value="SULFATE ADENYLYLTRANSFERASE"/>
    <property type="match status" value="1"/>
</dbReference>
<evidence type="ECO:0000313" key="10">
    <source>
        <dbReference type="Proteomes" id="UP000249239"/>
    </source>
</evidence>
<dbReference type="InterPro" id="IPR059117">
    <property type="entry name" value="APS_kinase_dom"/>
</dbReference>
<dbReference type="GO" id="GO:0070814">
    <property type="term" value="P:hydrogen sulfide biosynthetic process"/>
    <property type="evidence" value="ECO:0007669"/>
    <property type="project" value="UniProtKB-UniRule"/>
</dbReference>
<reference evidence="9 10" key="1">
    <citation type="submission" date="2018-06" db="EMBL/GenBank/DDBJ databases">
        <title>Genomic Encyclopedia of Archaeal and Bacterial Type Strains, Phase II (KMG-II): from individual species to whole genera.</title>
        <authorList>
            <person name="Goeker M."/>
        </authorList>
    </citation>
    <scope>NUCLEOTIDE SEQUENCE [LARGE SCALE GENOMIC DNA]</scope>
    <source>
        <strain evidence="9 10">DSM 6779</strain>
    </source>
</reference>
<gene>
    <name evidence="6" type="primary">cysC</name>
    <name evidence="9" type="ORF">LX69_02209</name>
</gene>
<evidence type="ECO:0000256" key="2">
    <source>
        <dbReference type="ARBA" id="ARBA00012121"/>
    </source>
</evidence>
<dbReference type="CDD" id="cd02027">
    <property type="entry name" value="APSK"/>
    <property type="match status" value="1"/>
</dbReference>
<dbReference type="RefSeq" id="WP_170124336.1">
    <property type="nucleotide sequence ID" value="NZ_QKZK01000016.1"/>
</dbReference>
<dbReference type="Pfam" id="PF01583">
    <property type="entry name" value="APS_kinase"/>
    <property type="match status" value="1"/>
</dbReference>
<dbReference type="GO" id="GO:0010134">
    <property type="term" value="P:sulfate assimilation via adenylyl sulfate reduction"/>
    <property type="evidence" value="ECO:0007669"/>
    <property type="project" value="TreeGrafter"/>
</dbReference>
<dbReference type="InterPro" id="IPR027417">
    <property type="entry name" value="P-loop_NTPase"/>
</dbReference>
<dbReference type="UniPathway" id="UPA00140">
    <property type="reaction ID" value="UER00205"/>
</dbReference>
<feature type="domain" description="APS kinase" evidence="8">
    <location>
        <begin position="3"/>
        <end position="151"/>
    </location>
</feature>
<dbReference type="GO" id="GO:0004781">
    <property type="term" value="F:sulfate adenylyltransferase (ATP) activity"/>
    <property type="evidence" value="ECO:0007669"/>
    <property type="project" value="TreeGrafter"/>
</dbReference>
<comment type="caution">
    <text evidence="9">The sequence shown here is derived from an EMBL/GenBank/DDBJ whole genome shotgun (WGS) entry which is preliminary data.</text>
</comment>
<evidence type="ECO:0000256" key="1">
    <source>
        <dbReference type="ARBA" id="ARBA00001823"/>
    </source>
</evidence>
<organism evidence="9 10">
    <name type="scientific">Breznakibacter xylanolyticus</name>
    <dbReference type="NCBI Taxonomy" id="990"/>
    <lineage>
        <taxon>Bacteria</taxon>
        <taxon>Pseudomonadati</taxon>
        <taxon>Bacteroidota</taxon>
        <taxon>Bacteroidia</taxon>
        <taxon>Marinilabiliales</taxon>
        <taxon>Marinilabiliaceae</taxon>
        <taxon>Breznakibacter</taxon>
    </lineage>
</organism>
<keyword evidence="4 6" id="KW-0547">Nucleotide-binding</keyword>
<dbReference type="GO" id="GO:0005737">
    <property type="term" value="C:cytoplasm"/>
    <property type="evidence" value="ECO:0007669"/>
    <property type="project" value="TreeGrafter"/>
</dbReference>
<keyword evidence="10" id="KW-1185">Reference proteome</keyword>
<comment type="pathway">
    <text evidence="6 7">Sulfur metabolism; hydrogen sulfide biosynthesis; sulfite from sulfate: step 2/3.</text>
</comment>
<name>A0A2W7N5K0_9BACT</name>
<evidence type="ECO:0000256" key="4">
    <source>
        <dbReference type="ARBA" id="ARBA00022741"/>
    </source>
</evidence>
<comment type="catalytic activity">
    <reaction evidence="1 6 7">
        <text>adenosine 5'-phosphosulfate + ATP = 3'-phosphoadenylyl sulfate + ADP + H(+)</text>
        <dbReference type="Rhea" id="RHEA:24152"/>
        <dbReference type="ChEBI" id="CHEBI:15378"/>
        <dbReference type="ChEBI" id="CHEBI:30616"/>
        <dbReference type="ChEBI" id="CHEBI:58243"/>
        <dbReference type="ChEBI" id="CHEBI:58339"/>
        <dbReference type="ChEBI" id="CHEBI:456216"/>
        <dbReference type="EC" id="2.7.1.25"/>
    </reaction>
</comment>
<keyword evidence="6" id="KW-0597">Phosphoprotein</keyword>
<keyword evidence="5 6" id="KW-0067">ATP-binding</keyword>
<dbReference type="NCBIfam" id="TIGR00455">
    <property type="entry name" value="apsK"/>
    <property type="match status" value="1"/>
</dbReference>
<evidence type="ECO:0000256" key="6">
    <source>
        <dbReference type="HAMAP-Rule" id="MF_00065"/>
    </source>
</evidence>
<comment type="function">
    <text evidence="6 7">Catalyzes the synthesis of activated sulfate.</text>
</comment>
<dbReference type="InterPro" id="IPR050512">
    <property type="entry name" value="Sulf_AdTrans/APS_kinase"/>
</dbReference>
<feature type="binding site" evidence="6">
    <location>
        <begin position="10"/>
        <end position="17"/>
    </location>
    <ligand>
        <name>ATP</name>
        <dbReference type="ChEBI" id="CHEBI:30616"/>
    </ligand>
</feature>
<keyword evidence="3 6" id="KW-0808">Transferase</keyword>
<dbReference type="Proteomes" id="UP000249239">
    <property type="component" value="Unassembled WGS sequence"/>
</dbReference>